<dbReference type="PANTHER" id="PTHR46268">
    <property type="entry name" value="STRESS RESPONSE PROTEIN NHAX"/>
    <property type="match status" value="1"/>
</dbReference>
<organism evidence="3 4">
    <name type="scientific">Natronosalvus hydrolyticus</name>
    <dbReference type="NCBI Taxonomy" id="2979988"/>
    <lineage>
        <taxon>Archaea</taxon>
        <taxon>Methanobacteriati</taxon>
        <taxon>Methanobacteriota</taxon>
        <taxon>Stenosarchaea group</taxon>
        <taxon>Halobacteria</taxon>
        <taxon>Halobacteriales</taxon>
        <taxon>Natrialbaceae</taxon>
        <taxon>Natronosalvus</taxon>
    </lineage>
</organism>
<evidence type="ECO:0000313" key="3">
    <source>
        <dbReference type="EMBL" id="MCU4751730.1"/>
    </source>
</evidence>
<dbReference type="Pfam" id="PF00582">
    <property type="entry name" value="Usp"/>
    <property type="match status" value="1"/>
</dbReference>
<evidence type="ECO:0000313" key="4">
    <source>
        <dbReference type="Proteomes" id="UP001321047"/>
    </source>
</evidence>
<dbReference type="SUPFAM" id="SSF52402">
    <property type="entry name" value="Adenine nucleotide alpha hydrolases-like"/>
    <property type="match status" value="1"/>
</dbReference>
<comment type="caution">
    <text evidence="3">The sequence shown here is derived from an EMBL/GenBank/DDBJ whole genome shotgun (WGS) entry which is preliminary data.</text>
</comment>
<dbReference type="RefSeq" id="WP_342807817.1">
    <property type="nucleotide sequence ID" value="NZ_JAOPJZ010000004.1"/>
</dbReference>
<keyword evidence="4" id="KW-1185">Reference proteome</keyword>
<dbReference type="InterPro" id="IPR006016">
    <property type="entry name" value="UspA"/>
</dbReference>
<dbReference type="PANTHER" id="PTHR46268:SF24">
    <property type="entry name" value="UNIVERSAL STRESS PROTEIN"/>
    <property type="match status" value="1"/>
</dbReference>
<dbReference type="PRINTS" id="PR01438">
    <property type="entry name" value="UNVRSLSTRESS"/>
</dbReference>
<evidence type="ECO:0000259" key="2">
    <source>
        <dbReference type="Pfam" id="PF00582"/>
    </source>
</evidence>
<dbReference type="EMBL" id="JAOPJZ010000004">
    <property type="protein sequence ID" value="MCU4751730.1"/>
    <property type="molecule type" value="Genomic_DNA"/>
</dbReference>
<name>A0AAP2Z7F8_9EURY</name>
<reference evidence="3 4" key="1">
    <citation type="submission" date="2022-09" db="EMBL/GenBank/DDBJ databases">
        <title>Enrichment on poylsaccharides allowed isolation of novel metabolic and taxonomic groups of Haloarchaea.</title>
        <authorList>
            <person name="Sorokin D.Y."/>
            <person name="Elcheninov A.G."/>
            <person name="Khizhniak T.V."/>
            <person name="Kolganova T.V."/>
            <person name="Kublanov I.V."/>
        </authorList>
    </citation>
    <scope>NUCLEOTIDE SEQUENCE [LARGE SCALE GENOMIC DNA]</scope>
    <source>
        <strain evidence="3 4">AArc-curdl1</strain>
    </source>
</reference>
<accession>A0AAP2Z7F8</accession>
<evidence type="ECO:0000256" key="1">
    <source>
        <dbReference type="ARBA" id="ARBA00008791"/>
    </source>
</evidence>
<protein>
    <submittedName>
        <fullName evidence="3">Universal stress protein</fullName>
    </submittedName>
</protein>
<dbReference type="AlphaFoldDB" id="A0AAP2Z7F8"/>
<comment type="similarity">
    <text evidence="1">Belongs to the universal stress protein A family.</text>
</comment>
<feature type="domain" description="UspA" evidence="2">
    <location>
        <begin position="1"/>
        <end position="131"/>
    </location>
</feature>
<dbReference type="Gene3D" id="3.40.50.620">
    <property type="entry name" value="HUPs"/>
    <property type="match status" value="1"/>
</dbReference>
<dbReference type="Proteomes" id="UP001321047">
    <property type="component" value="Unassembled WGS sequence"/>
</dbReference>
<dbReference type="CDD" id="cd00293">
    <property type="entry name" value="USP-like"/>
    <property type="match status" value="1"/>
</dbReference>
<gene>
    <name evidence="3" type="ORF">OB919_07005</name>
</gene>
<dbReference type="InterPro" id="IPR014729">
    <property type="entry name" value="Rossmann-like_a/b/a_fold"/>
</dbReference>
<dbReference type="InterPro" id="IPR006015">
    <property type="entry name" value="Universal_stress_UspA"/>
</dbReference>
<proteinExistence type="inferred from homology"/>
<sequence length="132" mass="13825">MTRQLLVAMDDSPPARAALEHALETFPEADITVLNVVDSLEAAYAGRPVDEAPPEPEFFENLAADTSDHAGNVSALVIEGEPAETVVSYAEENGFDGIIIGSKGRSGVSRMLLGSVAEAVAREATMPVTIVS</sequence>